<evidence type="ECO:0000313" key="2">
    <source>
        <dbReference type="Proteomes" id="UP000032458"/>
    </source>
</evidence>
<dbReference type="PATRIC" id="fig|1240678.4.peg.8225"/>
<evidence type="ECO:0000313" key="1">
    <source>
        <dbReference type="EMBL" id="KIZ13369.1"/>
    </source>
</evidence>
<dbReference type="EMBL" id="JRKI01000063">
    <property type="protein sequence ID" value="KIZ13369.1"/>
    <property type="molecule type" value="Genomic_DNA"/>
</dbReference>
<reference evidence="1 2" key="1">
    <citation type="submission" date="2014-09" db="EMBL/GenBank/DDBJ databases">
        <title>Draft genome sequence of Streptomyces natalensis ATCC 27448, producer of the antifungal pimaricin.</title>
        <authorList>
            <person name="Mendes M.V."/>
            <person name="Beites T."/>
            <person name="Pires S."/>
            <person name="Santos C.L."/>
            <person name="Moradas-Ferreira P."/>
        </authorList>
    </citation>
    <scope>NUCLEOTIDE SEQUENCE [LARGE SCALE GENOMIC DNA]</scope>
    <source>
        <strain evidence="1 2">ATCC 27448</strain>
    </source>
</reference>
<organism evidence="1 2">
    <name type="scientific">Streptomyces natalensis ATCC 27448</name>
    <dbReference type="NCBI Taxonomy" id="1240678"/>
    <lineage>
        <taxon>Bacteria</taxon>
        <taxon>Bacillati</taxon>
        <taxon>Actinomycetota</taxon>
        <taxon>Actinomycetes</taxon>
        <taxon>Kitasatosporales</taxon>
        <taxon>Streptomycetaceae</taxon>
        <taxon>Streptomyces</taxon>
    </lineage>
</organism>
<accession>A0A0D7CAS2</accession>
<keyword evidence="2" id="KW-1185">Reference proteome</keyword>
<dbReference type="Proteomes" id="UP000032458">
    <property type="component" value="Unassembled WGS sequence"/>
</dbReference>
<name>A0A0D7CAS2_9ACTN</name>
<gene>
    <name evidence="1" type="ORF">SNA_38620</name>
</gene>
<protein>
    <recommendedName>
        <fullName evidence="3">CdiI immunity protein domain-containing protein</fullName>
    </recommendedName>
</protein>
<sequence>MSREFENFVQIYLDLECAYDTKEGLHDTLHSFKPSYVEAVRKEMEAVLGERSMSLSDYEGLTSIEFEDEDSLYEYLDGIYRHLFGGLSHQPAPPV</sequence>
<proteinExistence type="predicted"/>
<comment type="caution">
    <text evidence="1">The sequence shown here is derived from an EMBL/GenBank/DDBJ whole genome shotgun (WGS) entry which is preliminary data.</text>
</comment>
<evidence type="ECO:0008006" key="3">
    <source>
        <dbReference type="Google" id="ProtNLM"/>
    </source>
</evidence>
<dbReference type="AlphaFoldDB" id="A0A0D7CAS2"/>